<organism evidence="2">
    <name type="scientific">freshwater metagenome</name>
    <dbReference type="NCBI Taxonomy" id="449393"/>
    <lineage>
        <taxon>unclassified sequences</taxon>
        <taxon>metagenomes</taxon>
        <taxon>ecological metagenomes</taxon>
    </lineage>
</organism>
<feature type="compositionally biased region" description="Basic and acidic residues" evidence="1">
    <location>
        <begin position="111"/>
        <end position="126"/>
    </location>
</feature>
<evidence type="ECO:0000256" key="1">
    <source>
        <dbReference type="SAM" id="MobiDB-lite"/>
    </source>
</evidence>
<protein>
    <submittedName>
        <fullName evidence="2">Unannotated protein</fullName>
    </submittedName>
</protein>
<gene>
    <name evidence="2" type="ORF">UFOPK3772_00615</name>
</gene>
<proteinExistence type="predicted"/>
<reference evidence="2" key="1">
    <citation type="submission" date="2020-05" db="EMBL/GenBank/DDBJ databases">
        <authorList>
            <person name="Chiriac C."/>
            <person name="Salcher M."/>
            <person name="Ghai R."/>
            <person name="Kavagutti S V."/>
        </authorList>
    </citation>
    <scope>NUCLEOTIDE SEQUENCE</scope>
</reference>
<dbReference type="AlphaFoldDB" id="A0A6J7J0V6"/>
<dbReference type="EMBL" id="CAFBNE010000012">
    <property type="protein sequence ID" value="CAB4936640.1"/>
    <property type="molecule type" value="Genomic_DNA"/>
</dbReference>
<feature type="region of interest" description="Disordered" evidence="1">
    <location>
        <begin position="111"/>
        <end position="144"/>
    </location>
</feature>
<name>A0A6J7J0V6_9ZZZZ</name>
<sequence length="144" mass="16039">MTEPGCLELHALGEVAHLIGIIARGKHRLGEERQRPDGGLELMADVRNEVAPDRIDSALLGKIVDEHEDRTRSEGRDAHPELEQFASERWPSNAHLLLARLSVTRDLFDEAGDLRHRDEAPVDQTKRLAPGTSPKHQAIGTHDQ</sequence>
<evidence type="ECO:0000313" key="2">
    <source>
        <dbReference type="EMBL" id="CAB4936640.1"/>
    </source>
</evidence>
<accession>A0A6J7J0V6</accession>